<organism evidence="1 2">
    <name type="scientific">Stenomitos frigidus AS-A4</name>
    <dbReference type="NCBI Taxonomy" id="2933935"/>
    <lineage>
        <taxon>Bacteria</taxon>
        <taxon>Bacillati</taxon>
        <taxon>Cyanobacteriota</taxon>
        <taxon>Cyanophyceae</taxon>
        <taxon>Leptolyngbyales</taxon>
        <taxon>Leptolyngbyaceae</taxon>
        <taxon>Stenomitos</taxon>
    </lineage>
</organism>
<accession>A0ABV0KIE3</accession>
<reference evidence="1 2" key="1">
    <citation type="submission" date="2022-04" db="EMBL/GenBank/DDBJ databases">
        <title>Positive selection, recombination, and allopatry shape intraspecific diversity of widespread and dominant cyanobacteria.</title>
        <authorList>
            <person name="Wei J."/>
            <person name="Shu W."/>
            <person name="Hu C."/>
        </authorList>
    </citation>
    <scope>NUCLEOTIDE SEQUENCE [LARGE SCALE GENOMIC DNA]</scope>
    <source>
        <strain evidence="1 2">AS-A4</strain>
    </source>
</reference>
<dbReference type="Proteomes" id="UP001476950">
    <property type="component" value="Unassembled WGS sequence"/>
</dbReference>
<dbReference type="EMBL" id="JAMPLM010000008">
    <property type="protein sequence ID" value="MEP1058974.1"/>
    <property type="molecule type" value="Genomic_DNA"/>
</dbReference>
<gene>
    <name evidence="1" type="ORF">NDI38_11060</name>
</gene>
<proteinExistence type="predicted"/>
<name>A0ABV0KIE3_9CYAN</name>
<dbReference type="RefSeq" id="WP_190450035.1">
    <property type="nucleotide sequence ID" value="NZ_JAMPLM010000008.1"/>
</dbReference>
<evidence type="ECO:0000313" key="2">
    <source>
        <dbReference type="Proteomes" id="UP001476950"/>
    </source>
</evidence>
<evidence type="ECO:0000313" key="1">
    <source>
        <dbReference type="EMBL" id="MEP1058974.1"/>
    </source>
</evidence>
<comment type="caution">
    <text evidence="1">The sequence shown here is derived from an EMBL/GenBank/DDBJ whole genome shotgun (WGS) entry which is preliminary data.</text>
</comment>
<sequence>MDGFPFLLLPSSERLRVSARGRQERLPSGTPKRSMGLVRVSVSKKDTHTLRLVDSDASRYITIAYGTPT</sequence>
<protein>
    <submittedName>
        <fullName evidence="1">Uncharacterized protein</fullName>
    </submittedName>
</protein>
<keyword evidence="2" id="KW-1185">Reference proteome</keyword>